<feature type="domain" description="Core-binding (CB)" evidence="7">
    <location>
        <begin position="108"/>
        <end position="195"/>
    </location>
</feature>
<dbReference type="InterPro" id="IPR002104">
    <property type="entry name" value="Integrase_catalytic"/>
</dbReference>
<dbReference type="Pfam" id="PF13356">
    <property type="entry name" value="Arm-DNA-bind_3"/>
    <property type="match status" value="1"/>
</dbReference>
<dbReference type="InterPro" id="IPR010998">
    <property type="entry name" value="Integrase_recombinase_N"/>
</dbReference>
<keyword evidence="9" id="KW-1185">Reference proteome</keyword>
<organism evidence="8 9">
    <name type="scientific">Halomonas qinghailakensis</name>
    <dbReference type="NCBI Taxonomy" id="2937790"/>
    <lineage>
        <taxon>Bacteria</taxon>
        <taxon>Pseudomonadati</taxon>
        <taxon>Pseudomonadota</taxon>
        <taxon>Gammaproteobacteria</taxon>
        <taxon>Oceanospirillales</taxon>
        <taxon>Halomonadaceae</taxon>
        <taxon>Halomonas</taxon>
    </lineage>
</organism>
<evidence type="ECO:0000259" key="6">
    <source>
        <dbReference type="PROSITE" id="PS51898"/>
    </source>
</evidence>
<evidence type="ECO:0000256" key="4">
    <source>
        <dbReference type="ARBA" id="ARBA00023172"/>
    </source>
</evidence>
<keyword evidence="4" id="KW-0233">DNA recombination</keyword>
<dbReference type="RefSeq" id="WP_125749519.1">
    <property type="nucleotide sequence ID" value="NZ_CP096973.1"/>
</dbReference>
<keyword evidence="2" id="KW-0229">DNA integration</keyword>
<dbReference type="CDD" id="cd00801">
    <property type="entry name" value="INT_P4_C"/>
    <property type="match status" value="1"/>
</dbReference>
<name>A0AA46TP67_9GAMM</name>
<evidence type="ECO:0000256" key="1">
    <source>
        <dbReference type="ARBA" id="ARBA00008857"/>
    </source>
</evidence>
<dbReference type="GO" id="GO:0006310">
    <property type="term" value="P:DNA recombination"/>
    <property type="evidence" value="ECO:0007669"/>
    <property type="project" value="UniProtKB-KW"/>
</dbReference>
<dbReference type="EMBL" id="CP096973">
    <property type="protein sequence ID" value="UYO73975.1"/>
    <property type="molecule type" value="Genomic_DNA"/>
</dbReference>
<dbReference type="Gene3D" id="3.30.160.390">
    <property type="entry name" value="Integrase, DNA-binding domain"/>
    <property type="match status" value="1"/>
</dbReference>
<dbReference type="InterPro" id="IPR013762">
    <property type="entry name" value="Integrase-like_cat_sf"/>
</dbReference>
<dbReference type="Pfam" id="PF00589">
    <property type="entry name" value="Phage_integrase"/>
    <property type="match status" value="1"/>
</dbReference>
<dbReference type="InterPro" id="IPR038488">
    <property type="entry name" value="Integrase_DNA-bd_sf"/>
</dbReference>
<dbReference type="Gene3D" id="1.10.150.130">
    <property type="match status" value="1"/>
</dbReference>
<dbReference type="KEGG" id="hqn:M0220_14000"/>
<gene>
    <name evidence="8" type="ORF">M0220_14000</name>
</gene>
<dbReference type="Proteomes" id="UP001164935">
    <property type="component" value="Chromosome"/>
</dbReference>
<dbReference type="PANTHER" id="PTHR30629">
    <property type="entry name" value="PROPHAGE INTEGRASE"/>
    <property type="match status" value="1"/>
</dbReference>
<sequence length="445" mass="50658">MGTKKPITTPAEVSAFVLPAGKLKARRAVKSKHGAGLSIEVRVGKSIKLWIYRFNLGGQQKEMMLGSYPAMTLKRAREEHSTAAELVKKGLDPRKQRASEKASNLAAWTMQDAFDRWIEHYQHQPGRNTRPPTAKTVSQQYGRWRRHLAPRLADFYVRDVSRRVLIDVLEQASKNAKVEARHSLNLLRQLLRYCQKREQIDVNPTDGLVPADIGASASAPRQRHLQLSELRQLWQAIDDTRADNEGKATTAVLSIPVANALKLLILTGCRRSEVAFMQWDEVNKTEWKIPAERTKSNRQHKVHLCPLALELLAEQRQLTAGKFVFESTQGNGKSLHPDSLSTTVARLQGRARKEHDRTAQLYHLEHFTVHDLRRSFATQATETLMADPLLVEMMLAHAPPKLMGTYNRAARWKSQVDVWQRWGEIIAQQVASETWRHSNVVNIKR</sequence>
<evidence type="ECO:0000313" key="9">
    <source>
        <dbReference type="Proteomes" id="UP001164935"/>
    </source>
</evidence>
<reference evidence="8" key="1">
    <citation type="submission" date="2022-05" db="EMBL/GenBank/DDBJ databases">
        <title>Complete sequence of a novel PHA-producing Halomonas strain.</title>
        <authorList>
            <person name="Zheng Z."/>
        </authorList>
    </citation>
    <scope>NUCLEOTIDE SEQUENCE</scope>
    <source>
        <strain evidence="8">ZZQ-149</strain>
    </source>
</reference>
<accession>A0AA46TP67</accession>
<dbReference type="GO" id="GO:0003677">
    <property type="term" value="F:DNA binding"/>
    <property type="evidence" value="ECO:0007669"/>
    <property type="project" value="UniProtKB-UniRule"/>
</dbReference>
<evidence type="ECO:0000256" key="2">
    <source>
        <dbReference type="ARBA" id="ARBA00022908"/>
    </source>
</evidence>
<dbReference type="SUPFAM" id="SSF56349">
    <property type="entry name" value="DNA breaking-rejoining enzymes"/>
    <property type="match status" value="1"/>
</dbReference>
<dbReference type="GO" id="GO:0015074">
    <property type="term" value="P:DNA integration"/>
    <property type="evidence" value="ECO:0007669"/>
    <property type="project" value="UniProtKB-KW"/>
</dbReference>
<dbReference type="Gene3D" id="1.10.443.10">
    <property type="entry name" value="Intergrase catalytic core"/>
    <property type="match status" value="1"/>
</dbReference>
<feature type="domain" description="Tyr recombinase" evidence="6">
    <location>
        <begin position="220"/>
        <end position="420"/>
    </location>
</feature>
<dbReference type="InterPro" id="IPR044068">
    <property type="entry name" value="CB"/>
</dbReference>
<proteinExistence type="inferred from homology"/>
<keyword evidence="3 5" id="KW-0238">DNA-binding</keyword>
<evidence type="ECO:0000313" key="8">
    <source>
        <dbReference type="EMBL" id="UYO73975.1"/>
    </source>
</evidence>
<protein>
    <submittedName>
        <fullName evidence="8">Site-specific integrase</fullName>
    </submittedName>
</protein>
<evidence type="ECO:0000259" key="7">
    <source>
        <dbReference type="PROSITE" id="PS51900"/>
    </source>
</evidence>
<dbReference type="InterPro" id="IPR011010">
    <property type="entry name" value="DNA_brk_join_enz"/>
</dbReference>
<evidence type="ECO:0000256" key="5">
    <source>
        <dbReference type="PROSITE-ProRule" id="PRU01248"/>
    </source>
</evidence>
<dbReference type="InterPro" id="IPR050808">
    <property type="entry name" value="Phage_Integrase"/>
</dbReference>
<dbReference type="PANTHER" id="PTHR30629:SF2">
    <property type="entry name" value="PROPHAGE INTEGRASE INTS-RELATED"/>
    <property type="match status" value="1"/>
</dbReference>
<dbReference type="AlphaFoldDB" id="A0AA46TP67"/>
<dbReference type="PROSITE" id="PS51898">
    <property type="entry name" value="TYR_RECOMBINASE"/>
    <property type="match status" value="1"/>
</dbReference>
<dbReference type="PROSITE" id="PS51900">
    <property type="entry name" value="CB"/>
    <property type="match status" value="1"/>
</dbReference>
<dbReference type="InterPro" id="IPR025166">
    <property type="entry name" value="Integrase_DNA_bind_dom"/>
</dbReference>
<comment type="similarity">
    <text evidence="1">Belongs to the 'phage' integrase family.</text>
</comment>
<evidence type="ECO:0000256" key="3">
    <source>
        <dbReference type="ARBA" id="ARBA00023125"/>
    </source>
</evidence>